<evidence type="ECO:0000313" key="2">
    <source>
        <dbReference type="Proteomes" id="UP001196413"/>
    </source>
</evidence>
<sequence>MRTTSSHIRNFWQSHIGDRQNDKSEIHRSVPAKPYSFPRWRSSDALSASLVASKNVEIPTDSIIPEERLQKMRETERIAQIDKFTFTPKGSGAEDVLLHIKEEDHLILPSIVTFQSMIHCSAVTLWVKRKACATDEECENTEMYDRKKIRESISRESIANIAKTRERFEMKRVTEPSKGFPDEWKDASTKSYDHSYSDEEQLLLLYMKQNPEIISSECRLHIRINLVTNFRRFESFDKVEEACQEFFDSKSKERYFDHIRKLTDRWQDALENDEFGEIPSKANHRRSAHLMRK</sequence>
<reference evidence="1" key="1">
    <citation type="submission" date="2021-06" db="EMBL/GenBank/DDBJ databases">
        <title>Parelaphostrongylus tenuis whole genome reference sequence.</title>
        <authorList>
            <person name="Garwood T.J."/>
            <person name="Larsen P.A."/>
            <person name="Fountain-Jones N.M."/>
            <person name="Garbe J.R."/>
            <person name="Macchietto M.G."/>
            <person name="Kania S.A."/>
            <person name="Gerhold R.W."/>
            <person name="Richards J.E."/>
            <person name="Wolf T.M."/>
        </authorList>
    </citation>
    <scope>NUCLEOTIDE SEQUENCE</scope>
    <source>
        <strain evidence="1">MNPRO001-30</strain>
        <tissue evidence="1">Meninges</tissue>
    </source>
</reference>
<protein>
    <submittedName>
        <fullName evidence="1">Uncharacterized protein</fullName>
    </submittedName>
</protein>
<gene>
    <name evidence="1" type="ORF">KIN20_009182</name>
</gene>
<dbReference type="EMBL" id="JAHQIW010001543">
    <property type="protein sequence ID" value="KAJ1352758.1"/>
    <property type="molecule type" value="Genomic_DNA"/>
</dbReference>
<proteinExistence type="predicted"/>
<comment type="caution">
    <text evidence="1">The sequence shown here is derived from an EMBL/GenBank/DDBJ whole genome shotgun (WGS) entry which is preliminary data.</text>
</comment>
<keyword evidence="2" id="KW-1185">Reference proteome</keyword>
<organism evidence="1 2">
    <name type="scientific">Parelaphostrongylus tenuis</name>
    <name type="common">Meningeal worm</name>
    <dbReference type="NCBI Taxonomy" id="148309"/>
    <lineage>
        <taxon>Eukaryota</taxon>
        <taxon>Metazoa</taxon>
        <taxon>Ecdysozoa</taxon>
        <taxon>Nematoda</taxon>
        <taxon>Chromadorea</taxon>
        <taxon>Rhabditida</taxon>
        <taxon>Rhabditina</taxon>
        <taxon>Rhabditomorpha</taxon>
        <taxon>Strongyloidea</taxon>
        <taxon>Metastrongylidae</taxon>
        <taxon>Parelaphostrongylus</taxon>
    </lineage>
</organism>
<dbReference type="Proteomes" id="UP001196413">
    <property type="component" value="Unassembled WGS sequence"/>
</dbReference>
<dbReference type="AlphaFoldDB" id="A0AAD5MAS9"/>
<evidence type="ECO:0000313" key="1">
    <source>
        <dbReference type="EMBL" id="KAJ1352758.1"/>
    </source>
</evidence>
<name>A0AAD5MAS9_PARTN</name>
<accession>A0AAD5MAS9</accession>